<feature type="region of interest" description="Disordered" evidence="1">
    <location>
        <begin position="62"/>
        <end position="93"/>
    </location>
</feature>
<sequence length="93" mass="10432">MAGLCESGNEPAGSLKAIFKKIGKTILIEFLKHGSLKPSCNINHMAKDFWVVRGRGGLRTPMFRSDLNSSSRTNKWDDDDDDDDDDEDDDEQI</sequence>
<accession>A0ABQ8T2U0</accession>
<protein>
    <submittedName>
        <fullName evidence="2">Uncharacterized protein</fullName>
    </submittedName>
</protein>
<evidence type="ECO:0000256" key="1">
    <source>
        <dbReference type="SAM" id="MobiDB-lite"/>
    </source>
</evidence>
<keyword evidence="3" id="KW-1185">Reference proteome</keyword>
<gene>
    <name evidence="2" type="ORF">ANN_08361</name>
</gene>
<reference evidence="2 3" key="1">
    <citation type="journal article" date="2022" name="Allergy">
        <title>Genome assembly and annotation of Periplaneta americana reveal a comprehensive cockroach allergen profile.</title>
        <authorList>
            <person name="Wang L."/>
            <person name="Xiong Q."/>
            <person name="Saelim N."/>
            <person name="Wang L."/>
            <person name="Nong W."/>
            <person name="Wan A.T."/>
            <person name="Shi M."/>
            <person name="Liu X."/>
            <person name="Cao Q."/>
            <person name="Hui J.H.L."/>
            <person name="Sookrung N."/>
            <person name="Leung T.F."/>
            <person name="Tungtrongchitr A."/>
            <person name="Tsui S.K.W."/>
        </authorList>
    </citation>
    <scope>NUCLEOTIDE SEQUENCE [LARGE SCALE GENOMIC DNA]</scope>
    <source>
        <strain evidence="2">PWHHKU_190912</strain>
    </source>
</reference>
<feature type="compositionally biased region" description="Acidic residues" evidence="1">
    <location>
        <begin position="77"/>
        <end position="93"/>
    </location>
</feature>
<dbReference type="Proteomes" id="UP001148838">
    <property type="component" value="Unassembled WGS sequence"/>
</dbReference>
<evidence type="ECO:0000313" key="2">
    <source>
        <dbReference type="EMBL" id="KAJ4440222.1"/>
    </source>
</evidence>
<proteinExistence type="predicted"/>
<evidence type="ECO:0000313" key="3">
    <source>
        <dbReference type="Proteomes" id="UP001148838"/>
    </source>
</evidence>
<comment type="caution">
    <text evidence="2">The sequence shown here is derived from an EMBL/GenBank/DDBJ whole genome shotgun (WGS) entry which is preliminary data.</text>
</comment>
<organism evidence="2 3">
    <name type="scientific">Periplaneta americana</name>
    <name type="common">American cockroach</name>
    <name type="synonym">Blatta americana</name>
    <dbReference type="NCBI Taxonomy" id="6978"/>
    <lineage>
        <taxon>Eukaryota</taxon>
        <taxon>Metazoa</taxon>
        <taxon>Ecdysozoa</taxon>
        <taxon>Arthropoda</taxon>
        <taxon>Hexapoda</taxon>
        <taxon>Insecta</taxon>
        <taxon>Pterygota</taxon>
        <taxon>Neoptera</taxon>
        <taxon>Polyneoptera</taxon>
        <taxon>Dictyoptera</taxon>
        <taxon>Blattodea</taxon>
        <taxon>Blattoidea</taxon>
        <taxon>Blattidae</taxon>
        <taxon>Blattinae</taxon>
        <taxon>Periplaneta</taxon>
    </lineage>
</organism>
<name>A0ABQ8T2U0_PERAM</name>
<dbReference type="EMBL" id="JAJSOF020000017">
    <property type="protein sequence ID" value="KAJ4440222.1"/>
    <property type="molecule type" value="Genomic_DNA"/>
</dbReference>